<keyword evidence="3" id="KW-1003">Cell membrane</keyword>
<dbReference type="GO" id="GO:0005886">
    <property type="term" value="C:plasma membrane"/>
    <property type="evidence" value="ECO:0007669"/>
    <property type="project" value="UniProtKB-SubCell"/>
</dbReference>
<feature type="transmembrane region" description="Helical" evidence="8">
    <location>
        <begin position="130"/>
        <end position="153"/>
    </location>
</feature>
<evidence type="ECO:0000256" key="5">
    <source>
        <dbReference type="ARBA" id="ARBA00022692"/>
    </source>
</evidence>
<dbReference type="EMBL" id="BMFR01000011">
    <property type="protein sequence ID" value="GGG79905.1"/>
    <property type="molecule type" value="Genomic_DNA"/>
</dbReference>
<evidence type="ECO:0000256" key="2">
    <source>
        <dbReference type="ARBA" id="ARBA00022448"/>
    </source>
</evidence>
<keyword evidence="6 8" id="KW-1133">Transmembrane helix</keyword>
<feature type="transmembrane region" description="Helical" evidence="8">
    <location>
        <begin position="94"/>
        <end position="118"/>
    </location>
</feature>
<accession>A0A917HIP9</accession>
<evidence type="ECO:0000256" key="6">
    <source>
        <dbReference type="ARBA" id="ARBA00022989"/>
    </source>
</evidence>
<keyword evidence="10" id="KW-1185">Reference proteome</keyword>
<proteinExistence type="predicted"/>
<evidence type="ECO:0000256" key="3">
    <source>
        <dbReference type="ARBA" id="ARBA00022475"/>
    </source>
</evidence>
<evidence type="ECO:0000256" key="4">
    <source>
        <dbReference type="ARBA" id="ARBA00022519"/>
    </source>
</evidence>
<evidence type="ECO:0000313" key="10">
    <source>
        <dbReference type="Proteomes" id="UP000622860"/>
    </source>
</evidence>
<keyword evidence="2" id="KW-0813">Transport</keyword>
<evidence type="ECO:0000313" key="9">
    <source>
        <dbReference type="EMBL" id="GGG79905.1"/>
    </source>
</evidence>
<dbReference type="Gene3D" id="1.20.1740.10">
    <property type="entry name" value="Amino acid/polyamine transporter I"/>
    <property type="match status" value="1"/>
</dbReference>
<feature type="transmembrane region" description="Helical" evidence="8">
    <location>
        <begin position="385"/>
        <end position="406"/>
    </location>
</feature>
<dbReference type="GO" id="GO:0003333">
    <property type="term" value="P:amino acid transmembrane transport"/>
    <property type="evidence" value="ECO:0007669"/>
    <property type="project" value="InterPro"/>
</dbReference>
<feature type="transmembrane region" description="Helical" evidence="8">
    <location>
        <begin position="52"/>
        <end position="74"/>
    </location>
</feature>
<evidence type="ECO:0000256" key="1">
    <source>
        <dbReference type="ARBA" id="ARBA00004429"/>
    </source>
</evidence>
<gene>
    <name evidence="9" type="ORF">GCM10011398_26540</name>
</gene>
<feature type="transmembrane region" description="Helical" evidence="8">
    <location>
        <begin position="317"/>
        <end position="337"/>
    </location>
</feature>
<feature type="transmembrane region" description="Helical" evidence="8">
    <location>
        <begin position="25"/>
        <end position="46"/>
    </location>
</feature>
<keyword evidence="5 8" id="KW-0812">Transmembrane</keyword>
<feature type="transmembrane region" description="Helical" evidence="8">
    <location>
        <begin position="343"/>
        <end position="364"/>
    </location>
</feature>
<reference evidence="9" key="2">
    <citation type="submission" date="2020-09" db="EMBL/GenBank/DDBJ databases">
        <authorList>
            <person name="Sun Q."/>
            <person name="Zhou Y."/>
        </authorList>
    </citation>
    <scope>NUCLEOTIDE SEQUENCE</scope>
    <source>
        <strain evidence="9">CGMCC 1.12754</strain>
    </source>
</reference>
<dbReference type="PANTHER" id="PTHR32195">
    <property type="entry name" value="OS07G0662800 PROTEIN"/>
    <property type="match status" value="1"/>
</dbReference>
<keyword evidence="7 8" id="KW-0472">Membrane</keyword>
<comment type="subcellular location">
    <subcellularLocation>
        <location evidence="1">Cell inner membrane</location>
        <topology evidence="1">Multi-pass membrane protein</topology>
    </subcellularLocation>
</comment>
<dbReference type="Pfam" id="PF03222">
    <property type="entry name" value="Trp_Tyr_perm"/>
    <property type="match status" value="1"/>
</dbReference>
<feature type="transmembrane region" description="Helical" evidence="8">
    <location>
        <begin position="165"/>
        <end position="184"/>
    </location>
</feature>
<name>A0A917HIP9_9BACI</name>
<keyword evidence="4" id="KW-0997">Cell inner membrane</keyword>
<dbReference type="PANTHER" id="PTHR32195:SF26">
    <property type="entry name" value="TRYPTOPHAN OR TYROSINE TRANSPORTER PROTEIN"/>
    <property type="match status" value="1"/>
</dbReference>
<dbReference type="AlphaFoldDB" id="A0A917HIP9"/>
<reference evidence="9" key="1">
    <citation type="journal article" date="2014" name="Int. J. Syst. Evol. Microbiol.">
        <title>Complete genome sequence of Corynebacterium casei LMG S-19264T (=DSM 44701T), isolated from a smear-ripened cheese.</title>
        <authorList>
            <consortium name="US DOE Joint Genome Institute (JGI-PGF)"/>
            <person name="Walter F."/>
            <person name="Albersmeier A."/>
            <person name="Kalinowski J."/>
            <person name="Ruckert C."/>
        </authorList>
    </citation>
    <scope>NUCLEOTIDE SEQUENCE</scope>
    <source>
        <strain evidence="9">CGMCC 1.12754</strain>
    </source>
</reference>
<sequence>MFNAKGSGNAARGEGSALSRTNLSLFEGVALIVGANIGAGILSLAFGAKNAGWPVLVFWVIVAGVLTTISMLYVAETTLRTKKNLQLSGLAEKYVGKLGSWLMFLSVVVNSLGALIAYTSGSGKIISEFLGVPPSIGSILFFIPAVVVIWFGLKATGVSEKIITFGMGILVLILIIASIIGPGLEKEFLLYSDIKFAIPVFSLTIFAFLAQYTVPELARGYSKEKIRNLPKAIIIGMLFTAILLILVPMAALGLTGPEDVTEVVTIAWADALGSWAFFTANGFALLAMLTSFWAIGQSYLTNIVDKFKFPSEWNIKYRLISLAFVAIPPFILAYSGLVGFVDALSIAGAFAGVIMAVLPVLMINKARKVNEKEPEWNCGRLAHPAIQTLLIVLFTGAAIYTFLGLFDVLPKGW</sequence>
<dbReference type="RefSeq" id="WP_188455861.1">
    <property type="nucleotide sequence ID" value="NZ_BMFR01000011.1"/>
</dbReference>
<evidence type="ECO:0000256" key="7">
    <source>
        <dbReference type="ARBA" id="ARBA00023136"/>
    </source>
</evidence>
<feature type="transmembrane region" description="Helical" evidence="8">
    <location>
        <begin position="196"/>
        <end position="214"/>
    </location>
</feature>
<comment type="caution">
    <text evidence="9">The sequence shown here is derived from an EMBL/GenBank/DDBJ whole genome shotgun (WGS) entry which is preliminary data.</text>
</comment>
<protein>
    <submittedName>
        <fullName evidence="9">Aromatic amino acid transporter</fullName>
    </submittedName>
</protein>
<dbReference type="Proteomes" id="UP000622860">
    <property type="component" value="Unassembled WGS sequence"/>
</dbReference>
<dbReference type="InterPro" id="IPR018227">
    <property type="entry name" value="Amino_acid_transport_2"/>
</dbReference>
<feature type="transmembrane region" description="Helical" evidence="8">
    <location>
        <begin position="275"/>
        <end position="296"/>
    </location>
</feature>
<organism evidence="9 10">
    <name type="scientific">Virgibacillus oceani</name>
    <dbReference type="NCBI Taxonomy" id="1479511"/>
    <lineage>
        <taxon>Bacteria</taxon>
        <taxon>Bacillati</taxon>
        <taxon>Bacillota</taxon>
        <taxon>Bacilli</taxon>
        <taxon>Bacillales</taxon>
        <taxon>Bacillaceae</taxon>
        <taxon>Virgibacillus</taxon>
    </lineage>
</organism>
<evidence type="ECO:0000256" key="8">
    <source>
        <dbReference type="SAM" id="Phobius"/>
    </source>
</evidence>
<feature type="transmembrane region" description="Helical" evidence="8">
    <location>
        <begin position="234"/>
        <end position="255"/>
    </location>
</feature>